<dbReference type="InterPro" id="IPR041657">
    <property type="entry name" value="HTH_17"/>
</dbReference>
<keyword evidence="3" id="KW-1185">Reference proteome</keyword>
<sequence length="114" mass="13013">MEIKIDEKQIAESIINELKRHNLLGEKQQNVTVVYNAESQDILYTVSEVAELIKCNTNYVYQLIKTGLLPGLKLGSMKVRRIALLEFLEKYQGYDLTDPSNIKPIEQNTIDSLA</sequence>
<dbReference type="GO" id="GO:0003677">
    <property type="term" value="F:DNA binding"/>
    <property type="evidence" value="ECO:0007669"/>
    <property type="project" value="InterPro"/>
</dbReference>
<dbReference type="Proteomes" id="UP000190105">
    <property type="component" value="Unassembled WGS sequence"/>
</dbReference>
<dbReference type="RefSeq" id="WP_078696720.1">
    <property type="nucleotide sequence ID" value="NZ_FUYH01000011.1"/>
</dbReference>
<name>A0A1T4XPP6_9CLOT</name>
<organism evidence="2 3">
    <name type="scientific">Caloramator quimbayensis</name>
    <dbReference type="NCBI Taxonomy" id="1147123"/>
    <lineage>
        <taxon>Bacteria</taxon>
        <taxon>Bacillati</taxon>
        <taxon>Bacillota</taxon>
        <taxon>Clostridia</taxon>
        <taxon>Eubacteriales</taxon>
        <taxon>Clostridiaceae</taxon>
        <taxon>Caloramator</taxon>
    </lineage>
</organism>
<evidence type="ECO:0000313" key="2">
    <source>
        <dbReference type="EMBL" id="SKA91540.1"/>
    </source>
</evidence>
<feature type="domain" description="Helix-turn-helix" evidence="1">
    <location>
        <begin position="43"/>
        <end position="90"/>
    </location>
</feature>
<dbReference type="NCBIfam" id="TIGR01764">
    <property type="entry name" value="excise"/>
    <property type="match status" value="1"/>
</dbReference>
<gene>
    <name evidence="2" type="ORF">SAMN05443428_11176</name>
</gene>
<proteinExistence type="predicted"/>
<dbReference type="Pfam" id="PF12728">
    <property type="entry name" value="HTH_17"/>
    <property type="match status" value="1"/>
</dbReference>
<evidence type="ECO:0000259" key="1">
    <source>
        <dbReference type="Pfam" id="PF12728"/>
    </source>
</evidence>
<accession>A0A1T4XPP6</accession>
<dbReference type="STRING" id="1147123.SAMN05443428_11176"/>
<protein>
    <submittedName>
        <fullName evidence="2">DNA binding domain-containing protein, excisionase family</fullName>
    </submittedName>
</protein>
<evidence type="ECO:0000313" key="3">
    <source>
        <dbReference type="Proteomes" id="UP000190105"/>
    </source>
</evidence>
<dbReference type="InterPro" id="IPR010093">
    <property type="entry name" value="SinI_DNA-bd"/>
</dbReference>
<reference evidence="3" key="1">
    <citation type="submission" date="2017-02" db="EMBL/GenBank/DDBJ databases">
        <authorList>
            <person name="Varghese N."/>
            <person name="Submissions S."/>
        </authorList>
    </citation>
    <scope>NUCLEOTIDE SEQUENCE [LARGE SCALE GENOMIC DNA]</scope>
    <source>
        <strain evidence="3">USBA 833</strain>
    </source>
</reference>
<dbReference type="EMBL" id="FUYH01000011">
    <property type="protein sequence ID" value="SKA91540.1"/>
    <property type="molecule type" value="Genomic_DNA"/>
</dbReference>
<dbReference type="AlphaFoldDB" id="A0A1T4XPP6"/>
<dbReference type="OrthoDB" id="2083128at2"/>